<feature type="region of interest" description="Disordered" evidence="1">
    <location>
        <begin position="60"/>
        <end position="100"/>
    </location>
</feature>
<evidence type="ECO:0000256" key="1">
    <source>
        <dbReference type="SAM" id="MobiDB-lite"/>
    </source>
</evidence>
<name>A0ABQ8U758_9EUKA</name>
<keyword evidence="3" id="KW-1185">Reference proteome</keyword>
<sequence>MQPAVSITLVMHPNPSRTRRGVVMVRARTIIKNISGHLPSGNPNRGLACPVRHTRQKAIKIKSGSHLPSANPNRGLAFQARHTDPSNSERPPPAQRPSHPGMRRILYALGSQIGSAVHPARPGQARQSHLGRGTSCAPWAGGSLWAARPQHQQRAGCSGLWWAGGSPSARSASPMDQFAQGMYRCMELIREFTELWGALHHFPPPPPFPNISRRRFEKQRSPG</sequence>
<organism evidence="2 3">
    <name type="scientific">Paratrimastix pyriformis</name>
    <dbReference type="NCBI Taxonomy" id="342808"/>
    <lineage>
        <taxon>Eukaryota</taxon>
        <taxon>Metamonada</taxon>
        <taxon>Preaxostyla</taxon>
        <taxon>Paratrimastigidae</taxon>
        <taxon>Paratrimastix</taxon>
    </lineage>
</organism>
<gene>
    <name evidence="2" type="ORF">PAPYR_11106</name>
</gene>
<proteinExistence type="predicted"/>
<reference evidence="2" key="1">
    <citation type="journal article" date="2022" name="bioRxiv">
        <title>Genomics of Preaxostyla Flagellates Illuminates Evolutionary Transitions and the Path Towards Mitochondrial Loss.</title>
        <authorList>
            <person name="Novak L.V.F."/>
            <person name="Treitli S.C."/>
            <person name="Pyrih J."/>
            <person name="Halakuc P."/>
            <person name="Pipaliya S.V."/>
            <person name="Vacek V."/>
            <person name="Brzon O."/>
            <person name="Soukal P."/>
            <person name="Eme L."/>
            <person name="Dacks J.B."/>
            <person name="Karnkowska A."/>
            <person name="Elias M."/>
            <person name="Hampl V."/>
        </authorList>
    </citation>
    <scope>NUCLEOTIDE SEQUENCE</scope>
    <source>
        <strain evidence="2">RCP-MX</strain>
    </source>
</reference>
<evidence type="ECO:0000313" key="2">
    <source>
        <dbReference type="EMBL" id="KAJ4454251.1"/>
    </source>
</evidence>
<accession>A0ABQ8U758</accession>
<dbReference type="EMBL" id="JAPMOS010000172">
    <property type="protein sequence ID" value="KAJ4454251.1"/>
    <property type="molecule type" value="Genomic_DNA"/>
</dbReference>
<dbReference type="Proteomes" id="UP001141327">
    <property type="component" value="Unassembled WGS sequence"/>
</dbReference>
<protein>
    <submittedName>
        <fullName evidence="2">Uncharacterized protein</fullName>
    </submittedName>
</protein>
<evidence type="ECO:0000313" key="3">
    <source>
        <dbReference type="Proteomes" id="UP001141327"/>
    </source>
</evidence>
<comment type="caution">
    <text evidence="2">The sequence shown here is derived from an EMBL/GenBank/DDBJ whole genome shotgun (WGS) entry which is preliminary data.</text>
</comment>